<evidence type="ECO:0000256" key="1">
    <source>
        <dbReference type="SAM" id="Phobius"/>
    </source>
</evidence>
<keyword evidence="1" id="KW-0472">Membrane</keyword>
<evidence type="ECO:0000313" key="2">
    <source>
        <dbReference type="EMBL" id="ABZ06099.1"/>
    </source>
</evidence>
<dbReference type="EMBL" id="EU016566">
    <property type="protein sequence ID" value="ABZ06099.1"/>
    <property type="molecule type" value="Genomic_DNA"/>
</dbReference>
<feature type="transmembrane region" description="Helical" evidence="1">
    <location>
        <begin position="47"/>
        <end position="67"/>
    </location>
</feature>
<accession>B3T0J0</accession>
<dbReference type="AlphaFoldDB" id="B3T0J0"/>
<reference evidence="2" key="1">
    <citation type="journal article" date="2008" name="ISME J.">
        <title>Genomic patterns of recombination, clonal divergence and environment in marine microbial populations.</title>
        <authorList>
            <person name="Konstantinidis K.T."/>
            <person name="Delong E.F."/>
        </authorList>
    </citation>
    <scope>NUCLEOTIDE SEQUENCE</scope>
</reference>
<gene>
    <name evidence="2" type="ORF">ALOHA_HF4000005I08ctg1g26</name>
</gene>
<keyword evidence="1" id="KW-1133">Transmembrane helix</keyword>
<keyword evidence="1" id="KW-0812">Transmembrane</keyword>
<sequence length="84" mass="9979">MTLRELFQLIGVWLSDTTVAVTADQFFHIDWFKDGFEKLIEGNILDLTISQIAFILFLVLIFFWGLINDYTKRKRTKENQNDFD</sequence>
<name>B3T0J0_9ZZZZ</name>
<organism evidence="2">
    <name type="scientific">uncultured marine microorganism HF4000_005I08</name>
    <dbReference type="NCBI Taxonomy" id="455507"/>
    <lineage>
        <taxon>unclassified sequences</taxon>
        <taxon>environmental samples</taxon>
    </lineage>
</organism>
<protein>
    <submittedName>
        <fullName evidence="2">Uncharacterized protein</fullName>
    </submittedName>
</protein>
<proteinExistence type="predicted"/>